<evidence type="ECO:0000313" key="2">
    <source>
        <dbReference type="EMBL" id="ALU25268.1"/>
    </source>
</evidence>
<dbReference type="AlphaFoldDB" id="A0AAI8C339"/>
<evidence type="ECO:0000256" key="1">
    <source>
        <dbReference type="SAM" id="MobiDB-lite"/>
    </source>
</evidence>
<dbReference type="KEGG" id="mod:AS202_03445"/>
<reference evidence="2 3" key="1">
    <citation type="journal article" date="2016" name="J. Zhejiang Univ. Sci. B">
        <title>Antibiotic resistance mechanisms of Myroides sp.</title>
        <authorList>
            <person name="Hu S."/>
            <person name="Yuan S."/>
            <person name="Qu H."/>
            <person name="Jiang T."/>
            <person name="Zhou Y."/>
            <person name="Wang M."/>
            <person name="Ming D."/>
        </authorList>
    </citation>
    <scope>NUCLEOTIDE SEQUENCE [LARGE SCALE GENOMIC DNA]</scope>
    <source>
        <strain evidence="2 3">PR63039</strain>
    </source>
</reference>
<feature type="region of interest" description="Disordered" evidence="1">
    <location>
        <begin position="447"/>
        <end position="468"/>
    </location>
</feature>
<dbReference type="EMBL" id="CP013690">
    <property type="protein sequence ID" value="ALU25268.1"/>
    <property type="molecule type" value="Genomic_DNA"/>
</dbReference>
<organism evidence="2 3">
    <name type="scientific">Myroides odoratimimus</name>
    <dbReference type="NCBI Taxonomy" id="76832"/>
    <lineage>
        <taxon>Bacteria</taxon>
        <taxon>Pseudomonadati</taxon>
        <taxon>Bacteroidota</taxon>
        <taxon>Flavobacteriia</taxon>
        <taxon>Flavobacteriales</taxon>
        <taxon>Flavobacteriaceae</taxon>
        <taxon>Myroides</taxon>
    </lineage>
</organism>
<accession>A0AAI8C339</accession>
<protein>
    <recommendedName>
        <fullName evidence="4">Terminase</fullName>
    </recommendedName>
</protein>
<name>A0AAI8C339_9FLAO</name>
<feature type="compositionally biased region" description="Basic and acidic residues" evidence="1">
    <location>
        <begin position="447"/>
        <end position="458"/>
    </location>
</feature>
<dbReference type="Gene3D" id="3.40.50.300">
    <property type="entry name" value="P-loop containing nucleotide triphosphate hydrolases"/>
    <property type="match status" value="1"/>
</dbReference>
<gene>
    <name evidence="2" type="ORF">AS202_03445</name>
</gene>
<evidence type="ECO:0000313" key="3">
    <source>
        <dbReference type="Proteomes" id="UP000069030"/>
    </source>
</evidence>
<evidence type="ECO:0008006" key="4">
    <source>
        <dbReference type="Google" id="ProtNLM"/>
    </source>
</evidence>
<dbReference type="RefSeq" id="WP_058699124.1">
    <property type="nucleotide sequence ID" value="NZ_CP013690.1"/>
</dbReference>
<proteinExistence type="predicted"/>
<dbReference type="InterPro" id="IPR027417">
    <property type="entry name" value="P-loop_NTPase"/>
</dbReference>
<dbReference type="Proteomes" id="UP000069030">
    <property type="component" value="Chromosome"/>
</dbReference>
<sequence length="504" mass="57302">MIVQNESYRKQKVVELTLPQLAISIAPQPNIYAEMGRGAGKTTIYGKRIRDLALSMPRASFAMVAQTYMQMLARTLPSAIEGLEMFGFYKDVDYVIGRSGKKLGYEMPFQPPSQWNNIIHFANGSIFQLVSLDNPNSGRGLNSYAELGDEAALLDPEKLYNNVILTNRAQKEQFKKCKLLGSQMYVSSTPMTRKGQWFIEMEKQAKEKPNDILFIKASALSNRFLTDGYFERAKANAVSQTMYEAEILNIRPKKIENGFYANLSAEKHYYTNYNTNYLEGVDHSKKYNVSCLQDNDVDFKSPLIVSLDFGVFNCCVVAQEHGHEFRVLNSMYVKSPQLLDDLFIEKFIPYYRAHQEKVIYLYGGHDGHYRLPNSSMTLFEQVTDLLTKHGWTVYLLAKPVAPTHADKFLLINAILKETDSNLPSIRINEHNNDDLIISLERAEAREGAKGVEKNKSSERNSSLPQEHATHFTDALDHPLYALYNDRFTSKNSSYSTLGGIFISN</sequence>